<dbReference type="GO" id="GO:0004719">
    <property type="term" value="F:protein-L-isoaspartate (D-aspartate) O-methyltransferase activity"/>
    <property type="evidence" value="ECO:0007669"/>
    <property type="project" value="UniProtKB-EC"/>
</dbReference>
<dbReference type="AlphaFoldDB" id="A0A0W7WW44"/>
<dbReference type="GO" id="GO:0032259">
    <property type="term" value="P:methylation"/>
    <property type="evidence" value="ECO:0007669"/>
    <property type="project" value="UniProtKB-KW"/>
</dbReference>
<evidence type="ECO:0000256" key="8">
    <source>
        <dbReference type="ARBA" id="ARBA00022691"/>
    </source>
</evidence>
<reference evidence="12 13" key="1">
    <citation type="submission" date="2015-12" db="EMBL/GenBank/DDBJ databases">
        <title>Draft genome sequence of Streptomyces silvensis ATCC 53525, a producer of novel hormone antagonists.</title>
        <authorList>
            <person name="Johnston C.W."/>
            <person name="Li Y."/>
            <person name="Magarvey N.A."/>
        </authorList>
    </citation>
    <scope>NUCLEOTIDE SEQUENCE [LARGE SCALE GENOMIC DNA]</scope>
    <source>
        <strain evidence="12 13">ATCC 53525</strain>
    </source>
</reference>
<keyword evidence="7 12" id="KW-0808">Transferase</keyword>
<evidence type="ECO:0000256" key="7">
    <source>
        <dbReference type="ARBA" id="ARBA00022679"/>
    </source>
</evidence>
<keyword evidence="5" id="KW-0963">Cytoplasm</keyword>
<name>A0A0W7WW44_9ACTN</name>
<dbReference type="OrthoDB" id="5143400at2"/>
<dbReference type="RefSeq" id="WP_058851050.1">
    <property type="nucleotide sequence ID" value="NZ_LOCL01000052.1"/>
</dbReference>
<evidence type="ECO:0000256" key="6">
    <source>
        <dbReference type="ARBA" id="ARBA00022603"/>
    </source>
</evidence>
<evidence type="ECO:0000256" key="10">
    <source>
        <dbReference type="ARBA" id="ARBA00031323"/>
    </source>
</evidence>
<dbReference type="InterPro" id="IPR000682">
    <property type="entry name" value="PCMT"/>
</dbReference>
<dbReference type="EC" id="2.1.1.77" evidence="3"/>
<dbReference type="NCBIfam" id="TIGR04188">
    <property type="entry name" value="methyltr_grsp"/>
    <property type="match status" value="1"/>
</dbReference>
<dbReference type="CDD" id="cd02440">
    <property type="entry name" value="AdoMet_MTases"/>
    <property type="match status" value="1"/>
</dbReference>
<keyword evidence="8" id="KW-0949">S-adenosyl-L-methionine</keyword>
<dbReference type="InterPro" id="IPR029063">
    <property type="entry name" value="SAM-dependent_MTases_sf"/>
</dbReference>
<evidence type="ECO:0000256" key="3">
    <source>
        <dbReference type="ARBA" id="ARBA00011890"/>
    </source>
</evidence>
<evidence type="ECO:0000256" key="4">
    <source>
        <dbReference type="ARBA" id="ARBA00013346"/>
    </source>
</evidence>
<dbReference type="Gene3D" id="3.40.50.150">
    <property type="entry name" value="Vaccinia Virus protein VP39"/>
    <property type="match status" value="1"/>
</dbReference>
<evidence type="ECO:0000313" key="13">
    <source>
        <dbReference type="Proteomes" id="UP000054804"/>
    </source>
</evidence>
<proteinExistence type="inferred from homology"/>
<evidence type="ECO:0000256" key="5">
    <source>
        <dbReference type="ARBA" id="ARBA00022490"/>
    </source>
</evidence>
<dbReference type="GO" id="GO:0005737">
    <property type="term" value="C:cytoplasm"/>
    <property type="evidence" value="ECO:0007669"/>
    <property type="project" value="UniProtKB-SubCell"/>
</dbReference>
<keyword evidence="6 12" id="KW-0489">Methyltransferase</keyword>
<dbReference type="Pfam" id="PF01135">
    <property type="entry name" value="PCMT"/>
    <property type="match status" value="1"/>
</dbReference>
<dbReference type="InterPro" id="IPR026448">
    <property type="entry name" value="Methyltr_grasp"/>
</dbReference>
<keyword evidence="13" id="KW-1185">Reference proteome</keyword>
<comment type="caution">
    <text evidence="12">The sequence shown here is derived from an EMBL/GenBank/DDBJ whole genome shotgun (WGS) entry which is preliminary data.</text>
</comment>
<dbReference type="EMBL" id="LOCL01000052">
    <property type="protein sequence ID" value="KUF14817.1"/>
    <property type="molecule type" value="Genomic_DNA"/>
</dbReference>
<sequence>MPADPAALRLALADQIAAANPVLDAGWREAVAAVPRELFLGPAVFRPADSKWEPVHRAKAGEQEWLRMAYRDQTWVTQVEGQDAAAVTRPVYGNPTSSATLPSLVARTAQVAELRPGLKVLEVGTGTGYSTALLCHRLGAGNVVSIEHDAGLAAGAVAHLAEAACTPVLAVGDGLQGCKEHADYDAIIATCSVRSIPPSWLWQLNDGGSITTTLSGWMQAAGLIRLVLDDEGTAHGRFTNDTITYMLARPHERPPSPRFFRLEGETQRALRDPALLEEWAGRFVAQLAAPSAELMTTHLGIILRDVATGSQAWTEPAPGGEGWTVHQHGPLRLWDQVETALGHWQDAGAPDLTGFGMTATPFEQTVWIDSPTGPSWPLPI</sequence>
<dbReference type="PANTHER" id="PTHR11579:SF0">
    <property type="entry name" value="PROTEIN-L-ISOASPARTATE(D-ASPARTATE) O-METHYLTRANSFERASE"/>
    <property type="match status" value="1"/>
</dbReference>
<evidence type="ECO:0000256" key="9">
    <source>
        <dbReference type="ARBA" id="ARBA00030757"/>
    </source>
</evidence>
<dbReference type="Proteomes" id="UP000054804">
    <property type="component" value="Unassembled WGS sequence"/>
</dbReference>
<dbReference type="PANTHER" id="PTHR11579">
    <property type="entry name" value="PROTEIN-L-ISOASPARTATE O-METHYLTRANSFERASE"/>
    <property type="match status" value="1"/>
</dbReference>
<evidence type="ECO:0000256" key="2">
    <source>
        <dbReference type="ARBA" id="ARBA00005369"/>
    </source>
</evidence>
<gene>
    <name evidence="12" type="ORF">AT728_35625</name>
</gene>
<comment type="subcellular location">
    <subcellularLocation>
        <location evidence="1">Cytoplasm</location>
    </subcellularLocation>
</comment>
<accession>A0A0W7WW44</accession>
<evidence type="ECO:0000256" key="11">
    <source>
        <dbReference type="ARBA" id="ARBA00031350"/>
    </source>
</evidence>
<evidence type="ECO:0000313" key="12">
    <source>
        <dbReference type="EMBL" id="KUF14817.1"/>
    </source>
</evidence>
<protein>
    <recommendedName>
        <fullName evidence="4">Protein-L-isoaspartate O-methyltransferase</fullName>
        <ecNumber evidence="3">2.1.1.77</ecNumber>
    </recommendedName>
    <alternativeName>
        <fullName evidence="11">L-isoaspartyl protein carboxyl methyltransferase</fullName>
    </alternativeName>
    <alternativeName>
        <fullName evidence="9">Protein L-isoaspartyl methyltransferase</fullName>
    </alternativeName>
    <alternativeName>
        <fullName evidence="10">Protein-beta-aspartate methyltransferase</fullName>
    </alternativeName>
</protein>
<comment type="similarity">
    <text evidence="2">Belongs to the methyltransferase superfamily. L-isoaspartyl/D-aspartyl protein methyltransferase family.</text>
</comment>
<dbReference type="SUPFAM" id="SSF53335">
    <property type="entry name" value="S-adenosyl-L-methionine-dependent methyltransferases"/>
    <property type="match status" value="1"/>
</dbReference>
<evidence type="ECO:0000256" key="1">
    <source>
        <dbReference type="ARBA" id="ARBA00004496"/>
    </source>
</evidence>
<organism evidence="12 13">
    <name type="scientific">Streptomyces silvensis</name>
    <dbReference type="NCBI Taxonomy" id="1765722"/>
    <lineage>
        <taxon>Bacteria</taxon>
        <taxon>Bacillati</taxon>
        <taxon>Actinomycetota</taxon>
        <taxon>Actinomycetes</taxon>
        <taxon>Kitasatosporales</taxon>
        <taxon>Streptomycetaceae</taxon>
        <taxon>Streptomyces</taxon>
    </lineage>
</organism>
<dbReference type="STRING" id="1765722.AT728_35625"/>